<comment type="similarity">
    <text evidence="1">Belongs to the disease resistance NB-LRR family.</text>
</comment>
<dbReference type="GO" id="GO:0043531">
    <property type="term" value="F:ADP binding"/>
    <property type="evidence" value="ECO:0007669"/>
    <property type="project" value="InterPro"/>
</dbReference>
<reference evidence="11" key="1">
    <citation type="submission" date="2019-11" db="EMBL/GenBank/DDBJ databases">
        <authorList>
            <person name="Liu Y."/>
            <person name="Hou J."/>
            <person name="Li T.-Q."/>
            <person name="Guan C.-H."/>
            <person name="Wu X."/>
            <person name="Wu H.-Z."/>
            <person name="Ling F."/>
            <person name="Zhang R."/>
            <person name="Shi X.-G."/>
            <person name="Ren J.-P."/>
            <person name="Chen E.-F."/>
            <person name="Sun J.-M."/>
        </authorList>
    </citation>
    <scope>NUCLEOTIDE SEQUENCE</scope>
    <source>
        <strain evidence="11">Adult_tree_wgs_1</strain>
        <tissue evidence="11">Leaves</tissue>
    </source>
</reference>
<evidence type="ECO:0000256" key="1">
    <source>
        <dbReference type="ARBA" id="ARBA00008894"/>
    </source>
</evidence>
<dbReference type="GO" id="GO:0006952">
    <property type="term" value="P:defense response"/>
    <property type="evidence" value="ECO:0007669"/>
    <property type="project" value="UniProtKB-KW"/>
</dbReference>
<comment type="caution">
    <text evidence="11">The sequence shown here is derived from an EMBL/GenBank/DDBJ whole genome shotgun (WGS) entry which is preliminary data.</text>
</comment>
<feature type="domain" description="NB-ARC" evidence="8">
    <location>
        <begin position="190"/>
        <end position="277"/>
    </location>
</feature>
<evidence type="ECO:0008006" key="13">
    <source>
        <dbReference type="Google" id="ProtNLM"/>
    </source>
</evidence>
<dbReference type="Gene3D" id="3.40.50.300">
    <property type="entry name" value="P-loop containing nucleotide triphosphate hydrolases"/>
    <property type="match status" value="1"/>
</dbReference>
<dbReference type="InterPro" id="IPR027417">
    <property type="entry name" value="P-loop_NTPase"/>
</dbReference>
<evidence type="ECO:0000256" key="5">
    <source>
        <dbReference type="ARBA" id="ARBA00022821"/>
    </source>
</evidence>
<evidence type="ECO:0000259" key="10">
    <source>
        <dbReference type="Pfam" id="PF23598"/>
    </source>
</evidence>
<organism evidence="11 12">
    <name type="scientific">Rhododendron simsii</name>
    <name type="common">Sims's rhododendron</name>
    <dbReference type="NCBI Taxonomy" id="118357"/>
    <lineage>
        <taxon>Eukaryota</taxon>
        <taxon>Viridiplantae</taxon>
        <taxon>Streptophyta</taxon>
        <taxon>Embryophyta</taxon>
        <taxon>Tracheophyta</taxon>
        <taxon>Spermatophyta</taxon>
        <taxon>Magnoliopsida</taxon>
        <taxon>eudicotyledons</taxon>
        <taxon>Gunneridae</taxon>
        <taxon>Pentapetalae</taxon>
        <taxon>asterids</taxon>
        <taxon>Ericales</taxon>
        <taxon>Ericaceae</taxon>
        <taxon>Ericoideae</taxon>
        <taxon>Rhodoreae</taxon>
        <taxon>Rhododendron</taxon>
    </lineage>
</organism>
<keyword evidence="7" id="KW-0472">Membrane</keyword>
<dbReference type="Gene3D" id="1.10.10.10">
    <property type="entry name" value="Winged helix-like DNA-binding domain superfamily/Winged helix DNA-binding domain"/>
    <property type="match status" value="1"/>
</dbReference>
<feature type="transmembrane region" description="Helical" evidence="7">
    <location>
        <begin position="748"/>
        <end position="772"/>
    </location>
</feature>
<dbReference type="PANTHER" id="PTHR36766:SF61">
    <property type="entry name" value="NB-ARC DOMAIN DISEASE RESISTANCE PROTEIN"/>
    <property type="match status" value="1"/>
</dbReference>
<evidence type="ECO:0000256" key="4">
    <source>
        <dbReference type="ARBA" id="ARBA00022741"/>
    </source>
</evidence>
<gene>
    <name evidence="11" type="ORF">RHSIM_Rhsim03G0042700</name>
</gene>
<dbReference type="Pfam" id="PF00931">
    <property type="entry name" value="NB-ARC"/>
    <property type="match status" value="1"/>
</dbReference>
<dbReference type="PRINTS" id="PR00364">
    <property type="entry name" value="DISEASERSIST"/>
</dbReference>
<evidence type="ECO:0000256" key="2">
    <source>
        <dbReference type="ARBA" id="ARBA00022614"/>
    </source>
</evidence>
<evidence type="ECO:0000256" key="7">
    <source>
        <dbReference type="SAM" id="Phobius"/>
    </source>
</evidence>
<evidence type="ECO:0000256" key="3">
    <source>
        <dbReference type="ARBA" id="ARBA00022737"/>
    </source>
</evidence>
<dbReference type="SUPFAM" id="SSF52058">
    <property type="entry name" value="L domain-like"/>
    <property type="match status" value="1"/>
</dbReference>
<keyword evidence="7" id="KW-0812">Transmembrane</keyword>
<dbReference type="InterPro" id="IPR042197">
    <property type="entry name" value="Apaf_helical"/>
</dbReference>
<dbReference type="OrthoDB" id="777601at2759"/>
<evidence type="ECO:0000259" key="8">
    <source>
        <dbReference type="Pfam" id="PF00931"/>
    </source>
</evidence>
<dbReference type="Pfam" id="PF23559">
    <property type="entry name" value="WHD_DRP"/>
    <property type="match status" value="1"/>
</dbReference>
<dbReference type="EMBL" id="WJXA01000003">
    <property type="protein sequence ID" value="KAF7148272.1"/>
    <property type="molecule type" value="Genomic_DNA"/>
</dbReference>
<dbReference type="PANTHER" id="PTHR36766">
    <property type="entry name" value="PLANT BROAD-SPECTRUM MILDEW RESISTANCE PROTEIN RPW8"/>
    <property type="match status" value="1"/>
</dbReference>
<evidence type="ECO:0000256" key="6">
    <source>
        <dbReference type="SAM" id="MobiDB-lite"/>
    </source>
</evidence>
<sequence length="800" mass="91224">MGRTSGEKFPLEGFAIGRPHLTDSSRNKPLESPIAPCMSHAPPVRTSSFFLTGIDEIWKASWQRRRYDYVDSDGCCRAVKEWLEMLELILYDASDLLDEVATETKTTHLETQNSLVRKVHYFFTSSNPLVFRYVVGRKIRDIGKRLDEIVLQMNAFKFVVKLVERPIQINRREETFSFANTPAIIGRDADKEKLVRLLLSPDKFVLFLDDVWNEDRVEWKKLEDLLITQARGSKIVVTTRSKKVALIVGTSTVKPYELRGLSDDECLRILVKWAFKEGDESKHLNLVNIAREIVKKCGGVPLAARTLGALLFSKTNEHDWSSVRDSEMWAIVQKENDILPILRLSYDQMISYLKPCFQYCSLVEKDEVIYGRKLIYAWIALGNVQCSDPNEELEDIAEGYILELVRRSFLELNYSIFPIPVRRETYKMHDLVHDLAQYVAGNECLTIKGAIPEAIPDTIRHVSFGSNTYCAFPRPLMEAKMLRTIFYPVKIGATFGSSIEPEIASFRCLRVLEGRDFDDNISLPENIGKLKLLRYISRADNLPKSLCNLLSLQYLELSESRVDKLPVDFWKLINLRFFCYNLTSLGEGIEHLSSLRELAIMRCYKLVSLPAGLRHLTSLEVLEIHSCESLNFSDDDDFKGLTSLNTLSLKDLRGVRPPNLLSLQSLTIGECHKVESLPEGMQRLTKLLNLTIYSYNFNTSSYREGGEDWQKIAHIPRIQIVDNYYSEHSIGNYEGLVRTLGGLAVTTALFIIYSPILISAALTLALAVVGFLPPSKRLRMDRQQAACNCNILHYSSRPRG</sequence>
<dbReference type="Proteomes" id="UP000626092">
    <property type="component" value="Unassembled WGS sequence"/>
</dbReference>
<protein>
    <recommendedName>
        <fullName evidence="13">NB-ARC domain-containing protein</fullName>
    </recommendedName>
</protein>
<keyword evidence="5" id="KW-0611">Plant defense</keyword>
<feature type="region of interest" description="Disordered" evidence="6">
    <location>
        <begin position="17"/>
        <end position="36"/>
    </location>
</feature>
<keyword evidence="12" id="KW-1185">Reference proteome</keyword>
<accession>A0A834LS69</accession>
<dbReference type="AlphaFoldDB" id="A0A834LS69"/>
<keyword evidence="7" id="KW-1133">Transmembrane helix</keyword>
<feature type="domain" description="Disease resistance R13L4/SHOC-2-like LRR" evidence="10">
    <location>
        <begin position="500"/>
        <end position="629"/>
    </location>
</feature>
<dbReference type="InterPro" id="IPR002182">
    <property type="entry name" value="NB-ARC"/>
</dbReference>
<evidence type="ECO:0000313" key="11">
    <source>
        <dbReference type="EMBL" id="KAF7148272.1"/>
    </source>
</evidence>
<dbReference type="InterPro" id="IPR032675">
    <property type="entry name" value="LRR_dom_sf"/>
</dbReference>
<dbReference type="InterPro" id="IPR036388">
    <property type="entry name" value="WH-like_DNA-bd_sf"/>
</dbReference>
<evidence type="ECO:0000313" key="12">
    <source>
        <dbReference type="Proteomes" id="UP000626092"/>
    </source>
</evidence>
<proteinExistence type="inferred from homology"/>
<dbReference type="Gene3D" id="3.80.10.10">
    <property type="entry name" value="Ribonuclease Inhibitor"/>
    <property type="match status" value="1"/>
</dbReference>
<dbReference type="InterPro" id="IPR058922">
    <property type="entry name" value="WHD_DRP"/>
</dbReference>
<evidence type="ECO:0000259" key="9">
    <source>
        <dbReference type="Pfam" id="PF23559"/>
    </source>
</evidence>
<dbReference type="SUPFAM" id="SSF52540">
    <property type="entry name" value="P-loop containing nucleoside triphosphate hydrolases"/>
    <property type="match status" value="1"/>
</dbReference>
<dbReference type="InterPro" id="IPR055414">
    <property type="entry name" value="LRR_R13L4/SHOC2-like"/>
</dbReference>
<keyword evidence="2" id="KW-0433">Leucine-rich repeat</keyword>
<feature type="compositionally biased region" description="Basic and acidic residues" evidence="6">
    <location>
        <begin position="20"/>
        <end position="29"/>
    </location>
</feature>
<feature type="domain" description="Disease resistance protein winged helix" evidence="9">
    <location>
        <begin position="365"/>
        <end position="436"/>
    </location>
</feature>
<name>A0A834LS69_RHOSS</name>
<dbReference type="Pfam" id="PF23598">
    <property type="entry name" value="LRR_14"/>
    <property type="match status" value="1"/>
</dbReference>
<dbReference type="Gene3D" id="1.10.8.430">
    <property type="entry name" value="Helical domain of apoptotic protease-activating factors"/>
    <property type="match status" value="1"/>
</dbReference>
<keyword evidence="3" id="KW-0677">Repeat</keyword>
<keyword evidence="4" id="KW-0547">Nucleotide-binding</keyword>